<evidence type="ECO:0000256" key="1">
    <source>
        <dbReference type="SAM" id="SignalP"/>
    </source>
</evidence>
<dbReference type="PANTHER" id="PTHR46211:SF7">
    <property type="entry name" value="GLYCEROPHOSPHODIESTER PHOSPHODIESTERASE"/>
    <property type="match status" value="1"/>
</dbReference>
<dbReference type="PROSITE" id="PS51704">
    <property type="entry name" value="GP_PDE"/>
    <property type="match status" value="1"/>
</dbReference>
<dbReference type="InterPro" id="IPR030395">
    <property type="entry name" value="GP_PDE_dom"/>
</dbReference>
<keyword evidence="4" id="KW-1185">Reference proteome</keyword>
<feature type="chain" id="PRO_5045224270" evidence="1">
    <location>
        <begin position="25"/>
        <end position="377"/>
    </location>
</feature>
<evidence type="ECO:0000313" key="4">
    <source>
        <dbReference type="Proteomes" id="UP000743899"/>
    </source>
</evidence>
<feature type="signal peptide" evidence="1">
    <location>
        <begin position="1"/>
        <end position="24"/>
    </location>
</feature>
<dbReference type="EMBL" id="JAACYS010000042">
    <property type="protein sequence ID" value="NCU18000.1"/>
    <property type="molecule type" value="Genomic_DNA"/>
</dbReference>
<evidence type="ECO:0000313" key="3">
    <source>
        <dbReference type="EMBL" id="NCU18000.1"/>
    </source>
</evidence>
<protein>
    <submittedName>
        <fullName evidence="3">Glycerophosphodiester phosphodiesterase</fullName>
    </submittedName>
</protein>
<feature type="domain" description="GP-PDE" evidence="2">
    <location>
        <begin position="32"/>
        <end position="283"/>
    </location>
</feature>
<dbReference type="PROSITE" id="PS51257">
    <property type="entry name" value="PROKAR_LIPOPROTEIN"/>
    <property type="match status" value="1"/>
</dbReference>
<dbReference type="Proteomes" id="UP000743899">
    <property type="component" value="Unassembled WGS sequence"/>
</dbReference>
<organism evidence="3 4">
    <name type="scientific">Pallidibacillus pasinlerensis</name>
    <dbReference type="NCBI Taxonomy" id="2703818"/>
    <lineage>
        <taxon>Bacteria</taxon>
        <taxon>Bacillati</taxon>
        <taxon>Bacillota</taxon>
        <taxon>Bacilli</taxon>
        <taxon>Bacillales</taxon>
        <taxon>Bacillaceae</taxon>
        <taxon>Pallidibacillus</taxon>
    </lineage>
</organism>
<sequence>MRFFLFVLVTFCLLAGCSSSTTKATLPTTDHLLIFAHRGASGYAPENTMASYRLAYELGADYIEIDLQMTKDGHLVALHDDSLDRTTNGKGKVFLHTLEELKQLDAGSWFNEQFPSFAKLEYEGLTIPTLREIFEEFGHDMNYYIEMKNPQQYNNMEDTLILLLEEYGFLDDVSDGKVIISSFNERSLRILYAMEPSLPLTKLQSPYEVKKSTKNTFKKISKYAVAVGPSYKSINEEYIKNALDIGLQIHPYTVDDPFAIEQLEKWGVTGIFTNFIDVSNPDVYIMLNQEGKFDETLFQTFSAAQITKKPPQLNLVGVNFILIHRDGFRYTGTGSVFHLLVHWTRPSVSLPTSGTPDPSPCCILFNSDRFSVSPPGG</sequence>
<accession>A0ABX0A6X4</accession>
<proteinExistence type="predicted"/>
<dbReference type="Gene3D" id="3.20.20.190">
    <property type="entry name" value="Phosphatidylinositol (PI) phosphodiesterase"/>
    <property type="match status" value="1"/>
</dbReference>
<evidence type="ECO:0000259" key="2">
    <source>
        <dbReference type="PROSITE" id="PS51704"/>
    </source>
</evidence>
<dbReference type="Pfam" id="PF03009">
    <property type="entry name" value="GDPD"/>
    <property type="match status" value="1"/>
</dbReference>
<dbReference type="SUPFAM" id="SSF51695">
    <property type="entry name" value="PLC-like phosphodiesterases"/>
    <property type="match status" value="1"/>
</dbReference>
<reference evidence="3 4" key="1">
    <citation type="submission" date="2020-01" db="EMBL/GenBank/DDBJ databases">
        <title>A novel Bacillus sp. from Pasinler.</title>
        <authorList>
            <person name="Adiguzel A."/>
            <person name="Ay H."/>
            <person name="Baltaci M.O."/>
        </authorList>
    </citation>
    <scope>NUCLEOTIDE SEQUENCE [LARGE SCALE GENOMIC DNA]</scope>
    <source>
        <strain evidence="3 4">P1</strain>
    </source>
</reference>
<name>A0ABX0A6X4_9BACI</name>
<dbReference type="InterPro" id="IPR017946">
    <property type="entry name" value="PLC-like_Pdiesterase_TIM-brl"/>
</dbReference>
<comment type="caution">
    <text evidence="3">The sequence shown here is derived from an EMBL/GenBank/DDBJ whole genome shotgun (WGS) entry which is preliminary data.</text>
</comment>
<dbReference type="PANTHER" id="PTHR46211">
    <property type="entry name" value="GLYCEROPHOSPHORYL DIESTER PHOSPHODIESTERASE"/>
    <property type="match status" value="1"/>
</dbReference>
<dbReference type="RefSeq" id="WP_161920829.1">
    <property type="nucleotide sequence ID" value="NZ_JAACYS010000042.1"/>
</dbReference>
<keyword evidence="1" id="KW-0732">Signal</keyword>
<dbReference type="CDD" id="cd08601">
    <property type="entry name" value="GDPD_SaGlpQ_like"/>
    <property type="match status" value="1"/>
</dbReference>
<gene>
    <name evidence="3" type="ORF">GW534_09750</name>
</gene>